<dbReference type="Pfam" id="PF13704">
    <property type="entry name" value="Glyco_tranf_2_4"/>
    <property type="match status" value="1"/>
</dbReference>
<dbReference type="RefSeq" id="WP_142833724.1">
    <property type="nucleotide sequence ID" value="NZ_VFSV01000006.1"/>
</dbReference>
<comment type="subcellular location">
    <subcellularLocation>
        <location evidence="1">Membrane</location>
        <topology evidence="1">Single-pass membrane protein</topology>
    </subcellularLocation>
</comment>
<dbReference type="GO" id="GO:0016757">
    <property type="term" value="F:glycosyltransferase activity"/>
    <property type="evidence" value="ECO:0007669"/>
    <property type="project" value="TreeGrafter"/>
</dbReference>
<dbReference type="PANTHER" id="PTHR21461">
    <property type="entry name" value="GLYCOSYLTRANSFERASE FAMILY 92 PROTEIN"/>
    <property type="match status" value="1"/>
</dbReference>
<evidence type="ECO:0000313" key="5">
    <source>
        <dbReference type="Proteomes" id="UP000318590"/>
    </source>
</evidence>
<proteinExistence type="predicted"/>
<sequence>MSQKQPDLHQITLASVACPEGGYVLEALRLPPLDGHHENRCRIFLSADGPLAGIADSGPGLTDLTRRAVRGNAGGIVEATLSGDANPALVVGDAAVPLTLTDRQVDLLAGRDCLISFVNGEETAIVANWVRWHAEHHGVTGGLLYNRLGPAGEGADLADRLRAELAGLALCIVVVDVPAPIGHAHLPPADHPLNAPDAPGKDRMEIPDPDPWRGPLRDEVLLEHARSRFLPEATGILFLDLSDYLFAQAGDGSVFDFARSAPHHYVPVQGRRVYPWQVQQDGAPVLGDHICAPFDIKAVFSRWCAVPHAVDGPEMVWRPHRVIGAEAEVAAPHQILRCMAMKHPHLKPSEIAPKTSLREVPSLVTFVTEVLGYEPGRAPQVDSETIAALRTAPDVEGPVNVTLVTAMKNEGPFLLEWIAYHRVIGVTDFIVYTNDCTDGTDTFLQLLQDKGILQHRENPFKSQPGVKPQHAALDAAQREDVVKGAHWLMASDVDEYIAVHVGDGTLKSLFAAVGEANFISLTWRLFGNSDIEEYEDDFIIRQFTQCAHKFCNKPHQAWGFKTLYRNIDIFKKMGVHRPKGLKAELLPAIRWVNGSGKPMPQSEYRNAWRSNASTFGYDLVTLNHYAIRSVESFLVKRDRGRVNHTDRDQGLAYWFRMNHNSTEDRSIQRMIPALEEEWARLISDPEIKAAHEGCVAAHRAKIAELKARPDYAEFYEQIRSPRMRKLSRLLKHFGRNIFLAGPQAVPDWVLEKDLPDNFFFTVDDVEETSH</sequence>
<dbReference type="EMBL" id="VFSV01000006">
    <property type="protein sequence ID" value="TRD22423.1"/>
    <property type="molecule type" value="Genomic_DNA"/>
</dbReference>
<reference evidence="4 5" key="1">
    <citation type="submission" date="2019-06" db="EMBL/GenBank/DDBJ databases">
        <title>Paenimaribius caenipelagi gen. nov., sp. nov., isolated from a tidal flat.</title>
        <authorList>
            <person name="Yoon J.-H."/>
        </authorList>
    </citation>
    <scope>NUCLEOTIDE SEQUENCE [LARGE SCALE GENOMIC DNA]</scope>
    <source>
        <strain evidence="4 5">JBTF-M29</strain>
    </source>
</reference>
<dbReference type="OrthoDB" id="1997677at2"/>
<organism evidence="4 5">
    <name type="scientific">Palleronia caenipelagi</name>
    <dbReference type="NCBI Taxonomy" id="2489174"/>
    <lineage>
        <taxon>Bacteria</taxon>
        <taxon>Pseudomonadati</taxon>
        <taxon>Pseudomonadota</taxon>
        <taxon>Alphaproteobacteria</taxon>
        <taxon>Rhodobacterales</taxon>
        <taxon>Roseobacteraceae</taxon>
        <taxon>Palleronia</taxon>
    </lineage>
</organism>
<dbReference type="GO" id="GO:0016020">
    <property type="term" value="C:membrane"/>
    <property type="evidence" value="ECO:0007669"/>
    <property type="project" value="UniProtKB-SubCell"/>
</dbReference>
<dbReference type="Proteomes" id="UP000318590">
    <property type="component" value="Unassembled WGS sequence"/>
</dbReference>
<gene>
    <name evidence="4" type="ORF">FEV53_05025</name>
</gene>
<evidence type="ECO:0000256" key="2">
    <source>
        <dbReference type="ARBA" id="ARBA00022692"/>
    </source>
</evidence>
<evidence type="ECO:0000256" key="3">
    <source>
        <dbReference type="ARBA" id="ARBA00022989"/>
    </source>
</evidence>
<dbReference type="GO" id="GO:0005737">
    <property type="term" value="C:cytoplasm"/>
    <property type="evidence" value="ECO:0007669"/>
    <property type="project" value="TreeGrafter"/>
</dbReference>
<dbReference type="PROSITE" id="PS51257">
    <property type="entry name" value="PROKAR_LIPOPROTEIN"/>
    <property type="match status" value="1"/>
</dbReference>
<dbReference type="AlphaFoldDB" id="A0A547Q7T1"/>
<evidence type="ECO:0000256" key="1">
    <source>
        <dbReference type="ARBA" id="ARBA00004167"/>
    </source>
</evidence>
<comment type="caution">
    <text evidence="4">The sequence shown here is derived from an EMBL/GenBank/DDBJ whole genome shotgun (WGS) entry which is preliminary data.</text>
</comment>
<keyword evidence="4" id="KW-0808">Transferase</keyword>
<evidence type="ECO:0000313" key="4">
    <source>
        <dbReference type="EMBL" id="TRD22423.1"/>
    </source>
</evidence>
<dbReference type="PANTHER" id="PTHR21461:SF69">
    <property type="entry name" value="GLYCOSYLTRANSFERASE FAMILY 92 PROTEIN"/>
    <property type="match status" value="1"/>
</dbReference>
<keyword evidence="3" id="KW-0472">Membrane</keyword>
<keyword evidence="3" id="KW-1133">Transmembrane helix</keyword>
<protein>
    <submittedName>
        <fullName evidence="4">Glycosyltransferase family 2 protein</fullName>
    </submittedName>
</protein>
<name>A0A547Q7T1_9RHOB</name>
<keyword evidence="5" id="KW-1185">Reference proteome</keyword>
<accession>A0A547Q7T1</accession>
<keyword evidence="2" id="KW-0812">Transmembrane</keyword>